<dbReference type="InterPro" id="IPR050072">
    <property type="entry name" value="Peptidase_M20A"/>
</dbReference>
<reference evidence="2 3" key="1">
    <citation type="submission" date="2020-08" db="EMBL/GenBank/DDBJ databases">
        <authorList>
            <person name="Liu C."/>
            <person name="Sun Q."/>
        </authorList>
    </citation>
    <scope>NUCLEOTIDE SEQUENCE [LARGE SCALE GENOMIC DNA]</scope>
    <source>
        <strain evidence="2 3">NSJ-38</strain>
    </source>
</reference>
<gene>
    <name evidence="2" type="ORF">H9Q78_02840</name>
</gene>
<dbReference type="EMBL" id="CP060634">
    <property type="protein sequence ID" value="QNM06114.1"/>
    <property type="molecule type" value="Genomic_DNA"/>
</dbReference>
<name>A0A7G9G5N2_9FIRM</name>
<protein>
    <submittedName>
        <fullName evidence="2">M20/M25/M40 family metallo-hydrolase</fullName>
    </submittedName>
</protein>
<evidence type="ECO:0000256" key="1">
    <source>
        <dbReference type="ARBA" id="ARBA00022833"/>
    </source>
</evidence>
<dbReference type="RefSeq" id="WP_249303493.1">
    <property type="nucleotide sequence ID" value="NZ_CP060634.1"/>
</dbReference>
<evidence type="ECO:0000313" key="2">
    <source>
        <dbReference type="EMBL" id="QNM06114.1"/>
    </source>
</evidence>
<organism evidence="2 3">
    <name type="scientific">Qiania dongpingensis</name>
    <dbReference type="NCBI Taxonomy" id="2763669"/>
    <lineage>
        <taxon>Bacteria</taxon>
        <taxon>Bacillati</taxon>
        <taxon>Bacillota</taxon>
        <taxon>Clostridia</taxon>
        <taxon>Lachnospirales</taxon>
        <taxon>Lachnospiraceae</taxon>
        <taxon>Qiania</taxon>
    </lineage>
</organism>
<accession>A0A7G9G5N2</accession>
<dbReference type="SUPFAM" id="SSF53187">
    <property type="entry name" value="Zn-dependent exopeptidases"/>
    <property type="match status" value="1"/>
</dbReference>
<keyword evidence="2" id="KW-0378">Hydrolase</keyword>
<dbReference type="Gene3D" id="1.10.150.900">
    <property type="match status" value="1"/>
</dbReference>
<sequence length="329" mass="36573">MDGKKRAVPKIIGLLKALIDCDTTRGRKNERQCALQLQAYFDKMGIANRIYEPEPFRASIVAVIPGRSPDALVLYSHLDTENYLDLSRWKFPPGRGVLSEGRIYGRGALDDKGMTAVNAGIMAEVARQARERTLIFAAVCGEEDCEVCGLPWLLNHTKLFSHARLVLSEGGGFPVFAGGVWYYTVQVGERDGIPAERSGCGQDVAVLSYREGRRSDGENNRRHVAEECLVEAHLPEEYRSLLKPHLDRCRKAELLPVVSPGFSDNRHFRRAGVPVLGFFPLDERNSISGIHGYQEYISVDSLELAYQVLHGITKQWLEERSTLGTSGAG</sequence>
<dbReference type="PANTHER" id="PTHR43808">
    <property type="entry name" value="ACETYLORNITHINE DEACETYLASE"/>
    <property type="match status" value="1"/>
</dbReference>
<dbReference type="GO" id="GO:0016787">
    <property type="term" value="F:hydrolase activity"/>
    <property type="evidence" value="ECO:0007669"/>
    <property type="project" value="UniProtKB-KW"/>
</dbReference>
<evidence type="ECO:0000313" key="3">
    <source>
        <dbReference type="Proteomes" id="UP000515823"/>
    </source>
</evidence>
<dbReference type="InterPro" id="IPR002933">
    <property type="entry name" value="Peptidase_M20"/>
</dbReference>
<dbReference type="PANTHER" id="PTHR43808:SF8">
    <property type="entry name" value="PEPTIDASE M20 DIMERISATION DOMAIN-CONTAINING PROTEIN"/>
    <property type="match status" value="1"/>
</dbReference>
<dbReference type="AlphaFoldDB" id="A0A7G9G5N2"/>
<keyword evidence="1" id="KW-0862">Zinc</keyword>
<dbReference type="Gene3D" id="3.40.630.10">
    <property type="entry name" value="Zn peptidases"/>
    <property type="match status" value="1"/>
</dbReference>
<proteinExistence type="predicted"/>
<dbReference type="Pfam" id="PF01546">
    <property type="entry name" value="Peptidase_M20"/>
    <property type="match status" value="1"/>
</dbReference>
<dbReference type="Proteomes" id="UP000515823">
    <property type="component" value="Chromosome"/>
</dbReference>
<keyword evidence="3" id="KW-1185">Reference proteome</keyword>
<dbReference type="KEGG" id="qdo:H9Q78_02840"/>